<dbReference type="AlphaFoldDB" id="A0A1S2MDZ1"/>
<dbReference type="InterPro" id="IPR005243">
    <property type="entry name" value="THIRX-like_proc"/>
</dbReference>
<evidence type="ECO:0000313" key="2">
    <source>
        <dbReference type="EMBL" id="OIJ22643.1"/>
    </source>
</evidence>
<reference evidence="3 4" key="2">
    <citation type="journal article" date="2017" name="Genome Announc.">
        <title>Draft Genome Sequences of Four Alkaliphilic Bacteria Belonging to the Anaerobacillus Genus.</title>
        <authorList>
            <person name="Bassil N.M."/>
            <person name="Lloyd J.R."/>
        </authorList>
    </citation>
    <scope>NUCLEOTIDE SEQUENCE [LARGE SCALE GENOMIC DNA]</scope>
    <source>
        <strain evidence="3 4">NB2006</strain>
    </source>
</reference>
<evidence type="ECO:0000259" key="1">
    <source>
        <dbReference type="Pfam" id="PF13192"/>
    </source>
</evidence>
<dbReference type="EMBL" id="LQXD01000036">
    <property type="protein sequence ID" value="OIJ22643.1"/>
    <property type="molecule type" value="Genomic_DNA"/>
</dbReference>
<dbReference type="NCBIfam" id="TIGR00412">
    <property type="entry name" value="redox_disulf_2"/>
    <property type="match status" value="1"/>
</dbReference>
<evidence type="ECO:0000313" key="3">
    <source>
        <dbReference type="EMBL" id="QOY34055.1"/>
    </source>
</evidence>
<dbReference type="Pfam" id="PF13192">
    <property type="entry name" value="Thioredoxin_3"/>
    <property type="match status" value="1"/>
</dbReference>
<sequence>MEIKLLVTSCINCKLFEKRVLEAVETKGLYVDIEKVDYISDAIKYGVIYMPALVVNGKVVSSGKVLSTEEISRLIH</sequence>
<reference evidence="3 4" key="3">
    <citation type="journal article" date="2019" name="Int. J. Syst. Evol. Microbiol.">
        <title>Anaerobacillus isosaccharinicus sp. nov., an alkaliphilic bacterium which degrades isosaccharinic acid.</title>
        <authorList>
            <person name="Bassil N.M."/>
            <person name="Lloyd J.R."/>
        </authorList>
    </citation>
    <scope>NUCLEOTIDE SEQUENCE [LARGE SCALE GENOMIC DNA]</scope>
    <source>
        <strain evidence="3 4">NB2006</strain>
    </source>
</reference>
<dbReference type="Proteomes" id="UP000180175">
    <property type="component" value="Chromosome"/>
</dbReference>
<reference evidence="2 4" key="1">
    <citation type="submission" date="2016-10" db="EMBL/GenBank/DDBJ databases">
        <title>Draft genome sequences of four alkaliphilic bacteria belonging to the Anaerobacillus genus.</title>
        <authorList>
            <person name="Bassil N.M."/>
            <person name="Lloyd J.R."/>
        </authorList>
    </citation>
    <scope>NUCLEOTIDE SEQUENCE [LARGE SCALE GENOMIC DNA]</scope>
    <source>
        <strain evidence="2 4">NB2006</strain>
    </source>
</reference>
<keyword evidence="4" id="KW-1185">Reference proteome</keyword>
<protein>
    <submittedName>
        <fullName evidence="3">Thioredoxin family protein</fullName>
    </submittedName>
</protein>
<dbReference type="Gene3D" id="3.40.30.10">
    <property type="entry name" value="Glutaredoxin"/>
    <property type="match status" value="1"/>
</dbReference>
<dbReference type="RefSeq" id="WP_071316102.1">
    <property type="nucleotide sequence ID" value="NZ_CP063356.2"/>
</dbReference>
<dbReference type="KEGG" id="aia:AWH56_015030"/>
<proteinExistence type="predicted"/>
<dbReference type="PANTHER" id="PTHR36450">
    <property type="entry name" value="THIOREDOXIN"/>
    <property type="match status" value="1"/>
</dbReference>
<reference evidence="3" key="4">
    <citation type="submission" date="2020-10" db="EMBL/GenBank/DDBJ databases">
        <authorList>
            <person name="Bassil N.M."/>
            <person name="Lloyd J.R."/>
        </authorList>
    </citation>
    <scope>NUCLEOTIDE SEQUENCE</scope>
    <source>
        <strain evidence="3">NB2006</strain>
    </source>
</reference>
<dbReference type="PANTHER" id="PTHR36450:SF1">
    <property type="entry name" value="THIOREDOXIN"/>
    <property type="match status" value="1"/>
</dbReference>
<organism evidence="2 4">
    <name type="scientific">Anaerobacillus isosaccharinicus</name>
    <dbReference type="NCBI Taxonomy" id="1532552"/>
    <lineage>
        <taxon>Bacteria</taxon>
        <taxon>Bacillati</taxon>
        <taxon>Bacillota</taxon>
        <taxon>Bacilli</taxon>
        <taxon>Bacillales</taxon>
        <taxon>Bacillaceae</taxon>
        <taxon>Anaerobacillus</taxon>
    </lineage>
</organism>
<evidence type="ECO:0000313" key="4">
    <source>
        <dbReference type="Proteomes" id="UP000180175"/>
    </source>
</evidence>
<accession>A0A1S2MDZ1</accession>
<dbReference type="EMBL" id="CP063356">
    <property type="protein sequence ID" value="QOY34055.1"/>
    <property type="molecule type" value="Genomic_DNA"/>
</dbReference>
<name>A0A1S2MDZ1_9BACI</name>
<dbReference type="OrthoDB" id="9800630at2"/>
<gene>
    <name evidence="3" type="ORF">AWH56_015030</name>
    <name evidence="2" type="ORF">AWH56_05115</name>
</gene>
<dbReference type="InterPro" id="IPR036249">
    <property type="entry name" value="Thioredoxin-like_sf"/>
</dbReference>
<dbReference type="SUPFAM" id="SSF52833">
    <property type="entry name" value="Thioredoxin-like"/>
    <property type="match status" value="1"/>
</dbReference>
<dbReference type="InterPro" id="IPR012336">
    <property type="entry name" value="Thioredoxin-like_fold"/>
</dbReference>
<feature type="domain" description="Thioredoxin-like fold" evidence="1">
    <location>
        <begin position="1"/>
        <end position="75"/>
    </location>
</feature>